<name>A0A0N5C9L4_STREA</name>
<dbReference type="WBParaSite" id="SPAL_0001459500.1">
    <property type="protein sequence ID" value="SPAL_0001459500.1"/>
    <property type="gene ID" value="SPAL_0001459500"/>
</dbReference>
<evidence type="ECO:0000313" key="3">
    <source>
        <dbReference type="WBParaSite" id="SPAL_0001459500.1"/>
    </source>
</evidence>
<feature type="domain" description="DUF7583" evidence="1">
    <location>
        <begin position="212"/>
        <end position="304"/>
    </location>
</feature>
<protein>
    <submittedName>
        <fullName evidence="3">EGF-like domain-containing protein</fullName>
    </submittedName>
</protein>
<feature type="domain" description="DUF7583" evidence="1">
    <location>
        <begin position="473"/>
        <end position="562"/>
    </location>
</feature>
<keyword evidence="2" id="KW-1185">Reference proteome</keyword>
<reference evidence="3" key="1">
    <citation type="submission" date="2017-02" db="UniProtKB">
        <authorList>
            <consortium name="WormBaseParasite"/>
        </authorList>
    </citation>
    <scope>IDENTIFICATION</scope>
</reference>
<dbReference type="Pfam" id="PF24486">
    <property type="entry name" value="DUF7583"/>
    <property type="match status" value="3"/>
</dbReference>
<dbReference type="InterPro" id="IPR056005">
    <property type="entry name" value="DUF7583"/>
</dbReference>
<dbReference type="Proteomes" id="UP000046392">
    <property type="component" value="Unplaced"/>
</dbReference>
<evidence type="ECO:0000259" key="1">
    <source>
        <dbReference type="Pfam" id="PF24486"/>
    </source>
</evidence>
<proteinExistence type="predicted"/>
<accession>A0A0N5C9L4</accession>
<organism evidence="2 3">
    <name type="scientific">Strongyloides papillosus</name>
    <name type="common">Intestinal threadworm</name>
    <dbReference type="NCBI Taxonomy" id="174720"/>
    <lineage>
        <taxon>Eukaryota</taxon>
        <taxon>Metazoa</taxon>
        <taxon>Ecdysozoa</taxon>
        <taxon>Nematoda</taxon>
        <taxon>Chromadorea</taxon>
        <taxon>Rhabditida</taxon>
        <taxon>Tylenchina</taxon>
        <taxon>Panagrolaimomorpha</taxon>
        <taxon>Strongyloidoidea</taxon>
        <taxon>Strongyloididae</taxon>
        <taxon>Strongyloides</taxon>
    </lineage>
</organism>
<feature type="domain" description="DUF7583" evidence="1">
    <location>
        <begin position="371"/>
        <end position="467"/>
    </location>
</feature>
<sequence>MINRTSGSKFNITREEKLNIVHHSYAEKICSSSVSERPIAFSVKGGYREFNSKNPYLYKGDTLVSFGAANFTSEAVEFQEPICITKVHHSPPTFKIDNDGQIKLNTENEELWLVEQESFPLAFNITLAFNGFTEHPHFFKYENITLIHSETSEQIKLKVTSKENLKSDNHNKILITLQKPTVLDFKYYCDDCIKDGANITQRIIFGSNLHFANKTLPSVGYVKGKLNFNVNCSIQPNNFTQLKSISFNNESIDVEALQGEQDLSKINFKLINDLFIFKKENPSGILRCNYMDVFGRHTTSQAYESFENEITPLITYNHNNLFFKPNCSMDIEMGKFNFNRNFATLTDNNPNGELSCIYKLSYGEVQKKALYKYFKNKTSASITYPFGDLPIKPECRMDQDNSINLKSVLFNDDSIEVDDLKNATGKTKGNFKMEGKKVIFLGNNPKGKLSCIYKLTHGVYSVNQTFKYFKTPTLPPIKYATDQLSFRPNCSQEPEKNVRLKTIKFNDESIEVGDLGSTSDSTKGSFKLDGDFVFFLPDNPKGKFTCLYTLYKGETTTSQEYELIEDKTLPDVRYGHSQLNFNPSTSKTEGIMSIILKFIVLINMMIVII</sequence>
<dbReference type="AlphaFoldDB" id="A0A0N5C9L4"/>
<evidence type="ECO:0000313" key="2">
    <source>
        <dbReference type="Proteomes" id="UP000046392"/>
    </source>
</evidence>